<dbReference type="EMBL" id="KL402728">
    <property type="protein sequence ID" value="KEH17651.1"/>
    <property type="molecule type" value="Genomic_DNA"/>
</dbReference>
<organism evidence="1 4">
    <name type="scientific">Medicago truncatula</name>
    <name type="common">Barrel medic</name>
    <name type="synonym">Medicago tribuloides</name>
    <dbReference type="NCBI Taxonomy" id="3880"/>
    <lineage>
        <taxon>Eukaryota</taxon>
        <taxon>Viridiplantae</taxon>
        <taxon>Streptophyta</taxon>
        <taxon>Embryophyta</taxon>
        <taxon>Tracheophyta</taxon>
        <taxon>Spermatophyta</taxon>
        <taxon>Magnoliopsida</taxon>
        <taxon>eudicotyledons</taxon>
        <taxon>Gunneridae</taxon>
        <taxon>Pentapetalae</taxon>
        <taxon>rosids</taxon>
        <taxon>fabids</taxon>
        <taxon>Fabales</taxon>
        <taxon>Fabaceae</taxon>
        <taxon>Papilionoideae</taxon>
        <taxon>50 kb inversion clade</taxon>
        <taxon>NPAAA clade</taxon>
        <taxon>Hologalegina</taxon>
        <taxon>IRL clade</taxon>
        <taxon>Trifolieae</taxon>
        <taxon>Medicago</taxon>
    </lineage>
</organism>
<reference evidence="2" key="5">
    <citation type="journal article" date="2018" name="Nat. Plants">
        <title>Whole-genome landscape of Medicago truncatula symbiotic genes.</title>
        <authorList>
            <person name="Pecrix Y."/>
            <person name="Gamas P."/>
            <person name="Carrere S."/>
        </authorList>
    </citation>
    <scope>NUCLEOTIDE SEQUENCE</scope>
    <source>
        <tissue evidence="2">Leaves</tissue>
    </source>
</reference>
<accession>A0A072TKC4</accession>
<dbReference type="Proteomes" id="UP000265566">
    <property type="component" value="Chromosome 4"/>
</dbReference>
<evidence type="ECO:0000313" key="4">
    <source>
        <dbReference type="Proteomes" id="UP000002051"/>
    </source>
</evidence>
<dbReference type="EMBL" id="PSQE01000004">
    <property type="protein sequence ID" value="RHN60005.1"/>
    <property type="molecule type" value="Genomic_DNA"/>
</dbReference>
<keyword evidence="4" id="KW-1185">Reference proteome</keyword>
<reference evidence="1 4" key="1">
    <citation type="journal article" date="2011" name="Nature">
        <title>The Medicago genome provides insight into the evolution of rhizobial symbioses.</title>
        <authorList>
            <person name="Young N.D."/>
            <person name="Debelle F."/>
            <person name="Oldroyd G.E."/>
            <person name="Geurts R."/>
            <person name="Cannon S.B."/>
            <person name="Udvardi M.K."/>
            <person name="Benedito V.A."/>
            <person name="Mayer K.F."/>
            <person name="Gouzy J."/>
            <person name="Schoof H."/>
            <person name="Van de Peer Y."/>
            <person name="Proost S."/>
            <person name="Cook D.R."/>
            <person name="Meyers B.C."/>
            <person name="Spannagl M."/>
            <person name="Cheung F."/>
            <person name="De Mita S."/>
            <person name="Krishnakumar V."/>
            <person name="Gundlach H."/>
            <person name="Zhou S."/>
            <person name="Mudge J."/>
            <person name="Bharti A.K."/>
            <person name="Murray J.D."/>
            <person name="Naoumkina M.A."/>
            <person name="Rosen B."/>
            <person name="Silverstein K.A."/>
            <person name="Tang H."/>
            <person name="Rombauts S."/>
            <person name="Zhao P.X."/>
            <person name="Zhou P."/>
            <person name="Barbe V."/>
            <person name="Bardou P."/>
            <person name="Bechner M."/>
            <person name="Bellec A."/>
            <person name="Berger A."/>
            <person name="Berges H."/>
            <person name="Bidwell S."/>
            <person name="Bisseling T."/>
            <person name="Choisne N."/>
            <person name="Couloux A."/>
            <person name="Denny R."/>
            <person name="Deshpande S."/>
            <person name="Dai X."/>
            <person name="Doyle J.J."/>
            <person name="Dudez A.M."/>
            <person name="Farmer A.D."/>
            <person name="Fouteau S."/>
            <person name="Franken C."/>
            <person name="Gibelin C."/>
            <person name="Gish J."/>
            <person name="Goldstein S."/>
            <person name="Gonzalez A.J."/>
            <person name="Green P.J."/>
            <person name="Hallab A."/>
            <person name="Hartog M."/>
            <person name="Hua A."/>
            <person name="Humphray S.J."/>
            <person name="Jeong D.H."/>
            <person name="Jing Y."/>
            <person name="Jocker A."/>
            <person name="Kenton S.M."/>
            <person name="Kim D.J."/>
            <person name="Klee K."/>
            <person name="Lai H."/>
            <person name="Lang C."/>
            <person name="Lin S."/>
            <person name="Macmil S.L."/>
            <person name="Magdelenat G."/>
            <person name="Matthews L."/>
            <person name="McCorrison J."/>
            <person name="Monaghan E.L."/>
            <person name="Mun J.H."/>
            <person name="Najar F.Z."/>
            <person name="Nicholson C."/>
            <person name="Noirot C."/>
            <person name="O'Bleness M."/>
            <person name="Paule C.R."/>
            <person name="Poulain J."/>
            <person name="Prion F."/>
            <person name="Qin B."/>
            <person name="Qu C."/>
            <person name="Retzel E.F."/>
            <person name="Riddle C."/>
            <person name="Sallet E."/>
            <person name="Samain S."/>
            <person name="Samson N."/>
            <person name="Sanders I."/>
            <person name="Saurat O."/>
            <person name="Scarpelli C."/>
            <person name="Schiex T."/>
            <person name="Segurens B."/>
            <person name="Severin A.J."/>
            <person name="Sherrier D.J."/>
            <person name="Shi R."/>
            <person name="Sims S."/>
            <person name="Singer S.R."/>
            <person name="Sinharoy S."/>
            <person name="Sterck L."/>
            <person name="Viollet A."/>
            <person name="Wang B.B."/>
            <person name="Wang K."/>
            <person name="Wang M."/>
            <person name="Wang X."/>
            <person name="Warfsmann J."/>
            <person name="Weissenbach J."/>
            <person name="White D.D."/>
            <person name="White J.D."/>
            <person name="Wiley G.B."/>
            <person name="Wincker P."/>
            <person name="Xing Y."/>
            <person name="Yang L."/>
            <person name="Yao Z."/>
            <person name="Ying F."/>
            <person name="Zhai J."/>
            <person name="Zhou L."/>
            <person name="Zuber A."/>
            <person name="Denarie J."/>
            <person name="Dixon R.A."/>
            <person name="May G.D."/>
            <person name="Schwartz D.C."/>
            <person name="Rogers J."/>
            <person name="Quetier F."/>
            <person name="Town C.D."/>
            <person name="Roe B.A."/>
        </authorList>
    </citation>
    <scope>NUCLEOTIDE SEQUENCE [LARGE SCALE GENOMIC DNA]</scope>
    <source>
        <strain evidence="1">A17</strain>
        <strain evidence="3 4">cv. Jemalong A17</strain>
    </source>
</reference>
<reference evidence="1 4" key="2">
    <citation type="journal article" date="2014" name="BMC Genomics">
        <title>An improved genome release (version Mt4.0) for the model legume Medicago truncatula.</title>
        <authorList>
            <person name="Tang H."/>
            <person name="Krishnakumar V."/>
            <person name="Bidwell S."/>
            <person name="Rosen B."/>
            <person name="Chan A."/>
            <person name="Zhou S."/>
            <person name="Gentzbittel L."/>
            <person name="Childs K.L."/>
            <person name="Yandell M."/>
            <person name="Gundlach H."/>
            <person name="Mayer K.F."/>
            <person name="Schwartz D.C."/>
            <person name="Town C.D."/>
        </authorList>
    </citation>
    <scope>GENOME REANNOTATION</scope>
    <source>
        <strain evidence="1">A17</strain>
        <strain evidence="3 4">cv. Jemalong A17</strain>
    </source>
</reference>
<dbReference type="Proteomes" id="UP000002051">
    <property type="component" value="Unassembled WGS sequence"/>
</dbReference>
<reference evidence="5" key="4">
    <citation type="journal article" date="2018" name="Nat. Plants">
        <title>Whole-genome landscape of Medicago truncatula symbiotic genes.</title>
        <authorList>
            <person name="Pecrix Y."/>
            <person name="Staton S.E."/>
            <person name="Sallet E."/>
            <person name="Lelandais-Briere C."/>
            <person name="Moreau S."/>
            <person name="Carrere S."/>
            <person name="Blein T."/>
            <person name="Jardinaud M.F."/>
            <person name="Latrasse D."/>
            <person name="Zouine M."/>
            <person name="Zahm M."/>
            <person name="Kreplak J."/>
            <person name="Mayjonade B."/>
            <person name="Satge C."/>
            <person name="Perez M."/>
            <person name="Cauet S."/>
            <person name="Marande W."/>
            <person name="Chantry-Darmon C."/>
            <person name="Lopez-Roques C."/>
            <person name="Bouchez O."/>
            <person name="Berard A."/>
            <person name="Debelle F."/>
            <person name="Munos S."/>
            <person name="Bendahmane A."/>
            <person name="Berges H."/>
            <person name="Niebel A."/>
            <person name="Buitink J."/>
            <person name="Frugier F."/>
            <person name="Benhamed M."/>
            <person name="Crespi M."/>
            <person name="Gouzy J."/>
            <person name="Gamas P."/>
        </authorList>
    </citation>
    <scope>NUCLEOTIDE SEQUENCE [LARGE SCALE GENOMIC DNA]</scope>
    <source>
        <strain evidence="5">cv. Jemalong A17</strain>
    </source>
</reference>
<dbReference type="AlphaFoldDB" id="A0A072TKC4"/>
<gene>
    <name evidence="1" type="ORF">MTR_0003s0190</name>
    <name evidence="2" type="ORF">MtrunA17_Chr4g0020371</name>
</gene>
<name>A0A072TKC4_MEDTR</name>
<dbReference type="EnsemblPlants" id="KEH17651">
    <property type="protein sequence ID" value="KEH17651"/>
    <property type="gene ID" value="MTR_0003s0190"/>
</dbReference>
<evidence type="ECO:0000313" key="2">
    <source>
        <dbReference type="EMBL" id="RHN60005.1"/>
    </source>
</evidence>
<evidence type="ECO:0000313" key="3">
    <source>
        <dbReference type="EnsemblPlants" id="KEH17651"/>
    </source>
</evidence>
<sequence>MSELFSGKETSSGDRGPARVADIGGMGEIGLWCGLGSGKRRQVIYIIDFRVLIEVSRKVSSICSGRRLGLGMTEATPTLWEVAWLLQNGT</sequence>
<proteinExistence type="predicted"/>
<evidence type="ECO:0000313" key="5">
    <source>
        <dbReference type="Proteomes" id="UP000265566"/>
    </source>
</evidence>
<protein>
    <submittedName>
        <fullName evidence="1 3">Uncharacterized protein</fullName>
    </submittedName>
</protein>
<evidence type="ECO:0000313" key="1">
    <source>
        <dbReference type="EMBL" id="KEH17651.1"/>
    </source>
</evidence>
<dbReference type="HOGENOM" id="CLU_2444259_0_0_1"/>
<dbReference type="Gramene" id="rna22187">
    <property type="protein sequence ID" value="RHN60005.1"/>
    <property type="gene ID" value="gene22187"/>
</dbReference>
<reference evidence="3" key="3">
    <citation type="submission" date="2015-06" db="UniProtKB">
        <authorList>
            <consortium name="EnsemblPlants"/>
        </authorList>
    </citation>
    <scope>IDENTIFICATION</scope>
    <source>
        <strain evidence="3">cv. Jemalong A17</strain>
    </source>
</reference>